<dbReference type="AlphaFoldDB" id="U3AL76"/>
<dbReference type="eggNOG" id="COG4733">
    <property type="taxonomic scope" value="Bacteria"/>
</dbReference>
<comment type="caution">
    <text evidence="1">The sequence shown here is derived from an EMBL/GenBank/DDBJ whole genome shotgun (WGS) entry which is preliminary data.</text>
</comment>
<dbReference type="Proteomes" id="UP000016566">
    <property type="component" value="Unassembled WGS sequence"/>
</dbReference>
<dbReference type="RefSeq" id="WP_021693602.1">
    <property type="nucleotide sequence ID" value="NZ_BATB01000015.1"/>
</dbReference>
<sequence length="725" mass="77227">MGIETAIAGALISAGASAAVAGAVAGFVVRVGASLIFSALANALSGKQSRAQDVGRQLAQPDTAPSYRFVYGAARATGTPVGAPVRGKYIWGCWILNSRPSDLSTAKLFLDKREVSFTGDPFNFAGTGGEGNTFPFVGEDGTASVVRFWIGRGDQTSPPQQFLNDVPWAAGADSELWKASDAWKGRTVIWMRLNAGADRNRQERWPASPPLVEMEGRWSKVWDMRDPLQSSDDPATWTWSDNHALCCLDALRQNPIRRYTDATLHLSSWQDAANVADELVTLNSGGTEKRYRAAGTLIFADGEIEDQINPLVLSGAADLIRIGGQLGIKPGAWQAPTLTVTEFFSDGFTATDMVPGAELVNELRVSYLNPERGYETADLKPWPIPGALTEDGGLPAPQSVELSFCPSPYQAMRVRKITGLRLRRQERIEGASLPPEAFDLVAGATLNVALPSPYNALDGTYEVESIHPAMDPLGNGSAVALTMPAALVKTDATIYDWAPTEEEAVVSEPYDGTRKGMRDPGAITALTGDAANLNTGGTVIPRIRFAFAPSPSAGVSDYEWEYRPTAEFWREGGRIEADVRDGTGDVFAFTGPLATGEAYDIRARAVGAAGKSDWVEIVGTSPTVSISLVLPIFVSVAETSPGTVKVTYEVPNDPDVDAVEIFAGPDANPANAAPMRNPIYAAQGSNVSASESGLISGTTRYYFARSRGDYASASGFTAARSFTTA</sequence>
<name>U3AL76_9RHOB</name>
<reference evidence="1" key="1">
    <citation type="journal article" date="2013" name="Genome Announc.">
        <title>Draft Genome Sequence of Loktanella cinnabarina LL-001T, Isolated from Deep-Sea Floor Sediment.</title>
        <authorList>
            <person name="Nishi S."/>
            <person name="Tsubouchi T."/>
            <person name="Takaki Y."/>
            <person name="Koyanagi R."/>
            <person name="Satoh N."/>
            <person name="Maruyama T."/>
            <person name="Hatada Y."/>
        </authorList>
    </citation>
    <scope>NUCLEOTIDE SEQUENCE [LARGE SCALE GENOMIC DNA]</scope>
    <source>
        <strain evidence="1">LL-001</strain>
    </source>
</reference>
<proteinExistence type="predicted"/>
<organism evidence="1 2">
    <name type="scientific">Limimaricola cinnabarinus LL-001</name>
    <dbReference type="NCBI Taxonomy" id="1337093"/>
    <lineage>
        <taxon>Bacteria</taxon>
        <taxon>Pseudomonadati</taxon>
        <taxon>Pseudomonadota</taxon>
        <taxon>Alphaproteobacteria</taxon>
        <taxon>Rhodobacterales</taxon>
        <taxon>Paracoccaceae</taxon>
        <taxon>Limimaricola</taxon>
    </lineage>
</organism>
<gene>
    <name evidence="1" type="ORF">MBELCI_1550</name>
</gene>
<accession>U3AL76</accession>
<dbReference type="STRING" id="1337093.MBELCI_1550"/>
<evidence type="ECO:0000313" key="1">
    <source>
        <dbReference type="EMBL" id="GAD55498.1"/>
    </source>
</evidence>
<dbReference type="EMBL" id="BATB01000015">
    <property type="protein sequence ID" value="GAD55498.1"/>
    <property type="molecule type" value="Genomic_DNA"/>
</dbReference>
<protein>
    <submittedName>
        <fullName evidence="1">Uncharacterized protein</fullName>
    </submittedName>
</protein>
<dbReference type="OrthoDB" id="7822067at2"/>
<keyword evidence="2" id="KW-1185">Reference proteome</keyword>
<evidence type="ECO:0000313" key="2">
    <source>
        <dbReference type="Proteomes" id="UP000016566"/>
    </source>
</evidence>